<name>A0A1I5TW22_9BACT</name>
<proteinExistence type="predicted"/>
<evidence type="ECO:0000313" key="2">
    <source>
        <dbReference type="EMBL" id="SFP87255.1"/>
    </source>
</evidence>
<dbReference type="STRING" id="223786.SAMN05216234_14911"/>
<keyword evidence="1" id="KW-0472">Membrane</keyword>
<feature type="transmembrane region" description="Helical" evidence="1">
    <location>
        <begin position="6"/>
        <end position="26"/>
    </location>
</feature>
<keyword evidence="1" id="KW-0812">Transmembrane</keyword>
<reference evidence="2 3" key="1">
    <citation type="submission" date="2016-10" db="EMBL/GenBank/DDBJ databases">
        <authorList>
            <person name="de Groot N.N."/>
        </authorList>
    </citation>
    <scope>NUCLEOTIDE SEQUENCE [LARGE SCALE GENOMIC DNA]</scope>
    <source>
        <strain evidence="2 3">EP1-55-1</strain>
    </source>
</reference>
<dbReference type="RefSeq" id="WP_092913947.1">
    <property type="nucleotide sequence ID" value="NZ_FOXB01000049.1"/>
</dbReference>
<dbReference type="Pfam" id="PF07963">
    <property type="entry name" value="N_methyl"/>
    <property type="match status" value="1"/>
</dbReference>
<dbReference type="AlphaFoldDB" id="A0A1I5TW22"/>
<evidence type="ECO:0000256" key="1">
    <source>
        <dbReference type="SAM" id="Phobius"/>
    </source>
</evidence>
<sequence>MSKRAFTLLELIIVIIIISILSSIIIQRTDKNDLYKAANQLLFHIRYTQHLAFIDNVFSPNDENWFKKRWQIQFHSIVGTYDITWSYSIYKDITLSGNDNSKRELAKDPMNRNKLLSGGFNSLAVDDEDFTKSMMLGNSYGIKDILFEGECGRYGSKRIAFNYDGAPYYGNLVSAEDQYDKRLTEQCKIHICLDDCETTDEKVIIAIEPETGFAHILK</sequence>
<evidence type="ECO:0000313" key="3">
    <source>
        <dbReference type="Proteomes" id="UP000199227"/>
    </source>
</evidence>
<gene>
    <name evidence="2" type="ORF">SAMN05216234_14911</name>
</gene>
<keyword evidence="3" id="KW-1185">Reference proteome</keyword>
<dbReference type="Proteomes" id="UP000199227">
    <property type="component" value="Unassembled WGS sequence"/>
</dbReference>
<dbReference type="EMBL" id="FOXB01000049">
    <property type="protein sequence ID" value="SFP87255.1"/>
    <property type="molecule type" value="Genomic_DNA"/>
</dbReference>
<dbReference type="InterPro" id="IPR012902">
    <property type="entry name" value="N_methyl_site"/>
</dbReference>
<dbReference type="OrthoDB" id="5363195at2"/>
<dbReference type="InterPro" id="IPR045584">
    <property type="entry name" value="Pilin-like"/>
</dbReference>
<keyword evidence="1" id="KW-1133">Transmembrane helix</keyword>
<accession>A0A1I5TW22</accession>
<dbReference type="SUPFAM" id="SSF54523">
    <property type="entry name" value="Pili subunits"/>
    <property type="match status" value="1"/>
</dbReference>
<protein>
    <submittedName>
        <fullName evidence="2">Prepilin-type N-terminal cleavage/methylation domain-containing protein</fullName>
    </submittedName>
</protein>
<organism evidence="2 3">
    <name type="scientific">Hydrogenimonas thermophila</name>
    <dbReference type="NCBI Taxonomy" id="223786"/>
    <lineage>
        <taxon>Bacteria</taxon>
        <taxon>Pseudomonadati</taxon>
        <taxon>Campylobacterota</taxon>
        <taxon>Epsilonproteobacteria</taxon>
        <taxon>Campylobacterales</taxon>
        <taxon>Hydrogenimonadaceae</taxon>
        <taxon>Hydrogenimonas</taxon>
    </lineage>
</organism>
<dbReference type="NCBIfam" id="TIGR02532">
    <property type="entry name" value="IV_pilin_GFxxxE"/>
    <property type="match status" value="1"/>
</dbReference>